<dbReference type="STRING" id="679897.HMU12050"/>
<keyword evidence="3" id="KW-0328">Glycosyltransferase</keyword>
<dbReference type="PANTHER" id="PTHR10462">
    <property type="entry name" value="GLYCOSYLTRANSFERASE-RELATED"/>
    <property type="match status" value="1"/>
</dbReference>
<evidence type="ECO:0000256" key="5">
    <source>
        <dbReference type="SAM" id="MobiDB-lite"/>
    </source>
</evidence>
<dbReference type="GO" id="GO:0005975">
    <property type="term" value="P:carbohydrate metabolic process"/>
    <property type="evidence" value="ECO:0007669"/>
    <property type="project" value="InterPro"/>
</dbReference>
<dbReference type="NCBIfam" id="NF041524">
    <property type="entry name" value="Gltr_6"/>
    <property type="match status" value="1"/>
</dbReference>
<dbReference type="SMR" id="D3UIY4"/>
<evidence type="ECO:0000256" key="3">
    <source>
        <dbReference type="ARBA" id="ARBA00022676"/>
    </source>
</evidence>
<keyword evidence="4 6" id="KW-0808">Transferase</keyword>
<dbReference type="Proteomes" id="UP000001522">
    <property type="component" value="Chromosome"/>
</dbReference>
<accession>D3UIY4</accession>
<evidence type="ECO:0000256" key="2">
    <source>
        <dbReference type="ARBA" id="ARBA00010413"/>
    </source>
</evidence>
<sequence length="306" mass="34834">MQSTAQNTQQNTHFAGSSQTTPQAAQSVQQASLALPKSSPTCYKIAILYICTGAYSIFWQDFYDSAKVHLLPAHRLTYFVFTDADSLYAEEASDVRKIYQENLGWPFNTLKRFEMFLGQEEALREFDFVFFFNANCLFFQHIGDEFLPIEEDILVTQHYGFRDASPECFTYERNPKSLAYVPFGKGKAYVYGSTNGGKAGAFLALARTLQERIQEDLSRGIIAIWHDESHLNAYIIDHPNYKMLDYGYGFPEGYGRVPGGGVYIFLRDKSRVIDVNAIKGMGSPANRRLKNALRKLKHFSKRLLGR</sequence>
<feature type="compositionally biased region" description="Polar residues" evidence="5">
    <location>
        <begin position="1"/>
        <end position="16"/>
    </location>
</feature>
<dbReference type="EMBL" id="FN555004">
    <property type="protein sequence ID" value="CBG40459.1"/>
    <property type="molecule type" value="Genomic_DNA"/>
</dbReference>
<reference evidence="6 7" key="1">
    <citation type="journal article" date="2010" name="BMC Genomics">
        <title>Comparative genomics and proteomics of Helicobacter mustelae, an ulcerogenic and carcinogenic gastric pathogen.</title>
        <authorList>
            <person name="O'Toole P.W."/>
            <person name="Snelling W.J."/>
            <person name="Canchaya C."/>
            <person name="Forde B.M."/>
            <person name="Hardie K.R."/>
            <person name="Josenhans C."/>
            <person name="Graham R.L.J."/>
            <person name="McMullan G."/>
            <person name="Parkhill J."/>
            <person name="Belda E."/>
            <person name="Bentley S.D."/>
        </authorList>
    </citation>
    <scope>NUCLEOTIDE SEQUENCE [LARGE SCALE GENOMIC DNA]</scope>
    <source>
        <strain evidence="7">ATCC 43772 / LMG 18044 / NCTC 12198 / 12198</strain>
    </source>
</reference>
<dbReference type="HOGENOM" id="CLU_062445_0_0_7"/>
<organism evidence="6 7">
    <name type="scientific">Helicobacter mustelae (strain ATCC 43772 / CCUG 25715 / CIP 103759 / LMG 18044 / NCTC 12198 / R85-136P)</name>
    <name type="common">Campylobacter mustelae</name>
    <dbReference type="NCBI Taxonomy" id="679897"/>
    <lineage>
        <taxon>Bacteria</taxon>
        <taxon>Pseudomonadati</taxon>
        <taxon>Campylobacterota</taxon>
        <taxon>Epsilonproteobacteria</taxon>
        <taxon>Campylobacterales</taxon>
        <taxon>Helicobacteraceae</taxon>
        <taxon>Helicobacter</taxon>
    </lineage>
</organism>
<dbReference type="Gene3D" id="3.90.550.10">
    <property type="entry name" value="Spore Coat Polysaccharide Biosynthesis Protein SpsA, Chain A"/>
    <property type="match status" value="1"/>
</dbReference>
<evidence type="ECO:0000313" key="6">
    <source>
        <dbReference type="EMBL" id="CBG40459.1"/>
    </source>
</evidence>
<gene>
    <name evidence="6" type="ordered locus">HMU12050</name>
</gene>
<dbReference type="InterPro" id="IPR029044">
    <property type="entry name" value="Nucleotide-diphossugar_trans"/>
</dbReference>
<dbReference type="InterPro" id="IPR048174">
    <property type="entry name" value="WbnI-like"/>
</dbReference>
<dbReference type="GO" id="GO:0016758">
    <property type="term" value="F:hexosyltransferase activity"/>
    <property type="evidence" value="ECO:0007669"/>
    <property type="project" value="InterPro"/>
</dbReference>
<dbReference type="Pfam" id="PF03414">
    <property type="entry name" value="Glyco_transf_6"/>
    <property type="match status" value="1"/>
</dbReference>
<dbReference type="GO" id="GO:0016020">
    <property type="term" value="C:membrane"/>
    <property type="evidence" value="ECO:0007669"/>
    <property type="project" value="InterPro"/>
</dbReference>
<dbReference type="AlphaFoldDB" id="D3UIY4"/>
<dbReference type="InterPro" id="IPR005076">
    <property type="entry name" value="Glyco_trans_6"/>
</dbReference>
<dbReference type="CAZy" id="GT6">
    <property type="family name" value="Glycosyltransferase Family 6"/>
</dbReference>
<dbReference type="PANTHER" id="PTHR10462:SF49">
    <property type="entry name" value="GLOBOSIDE ALPHA-1,3-N-ACETYLGALACTOSAMINYLTRANSFERASE 1"/>
    <property type="match status" value="1"/>
</dbReference>
<comment type="cofactor">
    <cofactor evidence="1">
        <name>Mn(2+)</name>
        <dbReference type="ChEBI" id="CHEBI:29035"/>
    </cofactor>
</comment>
<protein>
    <submittedName>
        <fullName evidence="6">Putative family 6 glycosyltransferase</fullName>
    </submittedName>
</protein>
<keyword evidence="7" id="KW-1185">Reference proteome</keyword>
<evidence type="ECO:0000256" key="4">
    <source>
        <dbReference type="ARBA" id="ARBA00022679"/>
    </source>
</evidence>
<feature type="region of interest" description="Disordered" evidence="5">
    <location>
        <begin position="1"/>
        <end position="21"/>
    </location>
</feature>
<dbReference type="GO" id="GO:0031982">
    <property type="term" value="C:vesicle"/>
    <property type="evidence" value="ECO:0007669"/>
    <property type="project" value="TreeGrafter"/>
</dbReference>
<name>D3UIY4_HELM1</name>
<dbReference type="eggNOG" id="ENOG5032KHW">
    <property type="taxonomic scope" value="Bacteria"/>
</dbReference>
<comment type="similarity">
    <text evidence="2">Belongs to the glycosyltransferase 6 family.</text>
</comment>
<dbReference type="SUPFAM" id="SSF53448">
    <property type="entry name" value="Nucleotide-diphospho-sugar transferases"/>
    <property type="match status" value="1"/>
</dbReference>
<dbReference type="KEGG" id="hms:HMU12050"/>
<evidence type="ECO:0000313" key="7">
    <source>
        <dbReference type="Proteomes" id="UP000001522"/>
    </source>
</evidence>
<proteinExistence type="inferred from homology"/>
<evidence type="ECO:0000256" key="1">
    <source>
        <dbReference type="ARBA" id="ARBA00001936"/>
    </source>
</evidence>